<dbReference type="PANTHER" id="PTHR11431">
    <property type="entry name" value="FERRITIN"/>
    <property type="match status" value="1"/>
</dbReference>
<comment type="function">
    <text evidence="5">Stores iron in a soluble, non-toxic, readily available form. Important for iron homeostasis. Iron is taken up in the ferrous form and deposited as ferric hydroxides after oxidation.</text>
</comment>
<keyword evidence="4 5" id="KW-0408">Iron</keyword>
<evidence type="ECO:0000259" key="6">
    <source>
        <dbReference type="PROSITE" id="PS50905"/>
    </source>
</evidence>
<dbReference type="InterPro" id="IPR001519">
    <property type="entry name" value="Ferritin"/>
</dbReference>
<dbReference type="EMBL" id="OX460343">
    <property type="protein sequence ID" value="CAI9180316.1"/>
    <property type="molecule type" value="Genomic_DNA"/>
</dbReference>
<accession>A0ABN9A7G7</accession>
<keyword evidence="2 5" id="KW-0409">Iron storage</keyword>
<dbReference type="InterPro" id="IPR009078">
    <property type="entry name" value="Ferritin-like_SF"/>
</dbReference>
<comment type="similarity">
    <text evidence="1 5">Belongs to the ferritin family.</text>
</comment>
<evidence type="ECO:0000256" key="4">
    <source>
        <dbReference type="ARBA" id="ARBA00023004"/>
    </source>
</evidence>
<dbReference type="SUPFAM" id="SSF47240">
    <property type="entry name" value="Ferritin-like"/>
    <property type="match status" value="1"/>
</dbReference>
<protein>
    <recommendedName>
        <fullName evidence="5">Ferritin</fullName>
    </recommendedName>
</protein>
<dbReference type="PANTHER" id="PTHR11431:SF97">
    <property type="entry name" value="FERRITIN HEAVY POLYPEPTIDE-LIKE 17-RELATED"/>
    <property type="match status" value="1"/>
</dbReference>
<dbReference type="CDD" id="cd01056">
    <property type="entry name" value="Euk_Ferritin"/>
    <property type="match status" value="1"/>
</dbReference>
<organism evidence="7 8">
    <name type="scientific">Rangifer tarandus platyrhynchus</name>
    <name type="common">Svalbard reindeer</name>
    <dbReference type="NCBI Taxonomy" id="3082113"/>
    <lineage>
        <taxon>Eukaryota</taxon>
        <taxon>Metazoa</taxon>
        <taxon>Chordata</taxon>
        <taxon>Craniata</taxon>
        <taxon>Vertebrata</taxon>
        <taxon>Euteleostomi</taxon>
        <taxon>Mammalia</taxon>
        <taxon>Eutheria</taxon>
        <taxon>Laurasiatheria</taxon>
        <taxon>Artiodactyla</taxon>
        <taxon>Ruminantia</taxon>
        <taxon>Pecora</taxon>
        <taxon>Cervidae</taxon>
        <taxon>Odocoileinae</taxon>
        <taxon>Rangifer</taxon>
    </lineage>
</organism>
<proteinExistence type="inferred from homology"/>
<dbReference type="PROSITE" id="PS50905">
    <property type="entry name" value="FERRITIN_LIKE"/>
    <property type="match status" value="1"/>
</dbReference>
<dbReference type="InterPro" id="IPR008331">
    <property type="entry name" value="Ferritin_DPS_dom"/>
</dbReference>
<name>A0ABN9A7G7_RANTA</name>
<reference evidence="7" key="1">
    <citation type="submission" date="2023-04" db="EMBL/GenBank/DDBJ databases">
        <authorList>
            <consortium name="ELIXIR-Norway"/>
        </authorList>
    </citation>
    <scope>NUCLEOTIDE SEQUENCE [LARGE SCALE GENOMIC DNA]</scope>
</reference>
<dbReference type="Gene3D" id="1.20.1260.10">
    <property type="match status" value="1"/>
</dbReference>
<evidence type="ECO:0000313" key="8">
    <source>
        <dbReference type="Proteomes" id="UP001176941"/>
    </source>
</evidence>
<evidence type="ECO:0000256" key="1">
    <source>
        <dbReference type="ARBA" id="ARBA00007513"/>
    </source>
</evidence>
<evidence type="ECO:0000256" key="3">
    <source>
        <dbReference type="ARBA" id="ARBA00022723"/>
    </source>
</evidence>
<feature type="domain" description="Ferritin-like diiron" evidence="6">
    <location>
        <begin position="104"/>
        <end position="254"/>
    </location>
</feature>
<evidence type="ECO:0000256" key="5">
    <source>
        <dbReference type="RuleBase" id="RU361145"/>
    </source>
</evidence>
<dbReference type="InterPro" id="IPR009040">
    <property type="entry name" value="Ferritin-like_diiron"/>
</dbReference>
<dbReference type="Proteomes" id="UP001176941">
    <property type="component" value="Chromosome X"/>
</dbReference>
<dbReference type="Pfam" id="PF00210">
    <property type="entry name" value="Ferritin"/>
    <property type="match status" value="1"/>
</dbReference>
<evidence type="ECO:0000313" key="7">
    <source>
        <dbReference type="EMBL" id="CAI9180316.1"/>
    </source>
</evidence>
<evidence type="ECO:0000256" key="2">
    <source>
        <dbReference type="ARBA" id="ARBA00022434"/>
    </source>
</evidence>
<keyword evidence="3 5" id="KW-0479">Metal-binding</keyword>
<dbReference type="InterPro" id="IPR012347">
    <property type="entry name" value="Ferritin-like"/>
</dbReference>
<sequence length="262" mass="29528">MEPRAWCPTPSTSTFHHLLPVTDLPHNQFPHNNGHFRSIQAVGQPLAGQPLAIQLRVLLCEPSWLTVGRLRGGGWYLRLRCFPSSCCLARCFPIRETCRMMVMAPAVMPAEAVVNSPAALELHKSFQCLAGACALHHHHDVALKLVAHFLLLLSLEHSKRAKSLMFLLNRNGSRVSFLDVRMPETQERESSLQAMQDTLHLEKSVSQSLLDLHHLATDGSNAHLCHFLEMCHLDQQLEFIEELGDHLTSMRKMRSWEGGLVE</sequence>
<keyword evidence="8" id="KW-1185">Reference proteome</keyword>
<gene>
    <name evidence="7" type="ORF">MRATA1EN1_LOCUS29278</name>
</gene>